<keyword evidence="3" id="KW-1185">Reference proteome</keyword>
<dbReference type="Pfam" id="PF21926">
    <property type="entry name" value="FeeM"/>
    <property type="match status" value="1"/>
</dbReference>
<feature type="domain" description="N-acyl amino acid synthase FeeM catalytic core" evidence="1">
    <location>
        <begin position="55"/>
        <end position="215"/>
    </location>
</feature>
<organism evidence="2 3">
    <name type="scientific">Vibrio tritonius</name>
    <dbReference type="NCBI Taxonomy" id="1435069"/>
    <lineage>
        <taxon>Bacteria</taxon>
        <taxon>Pseudomonadati</taxon>
        <taxon>Pseudomonadota</taxon>
        <taxon>Gammaproteobacteria</taxon>
        <taxon>Vibrionales</taxon>
        <taxon>Vibrionaceae</taxon>
        <taxon>Vibrio</taxon>
    </lineage>
</organism>
<comment type="caution">
    <text evidence="2">The sequence shown here is derived from an EMBL/GenBank/DDBJ whole genome shotgun (WGS) entry which is preliminary data.</text>
</comment>
<evidence type="ECO:0000313" key="3">
    <source>
        <dbReference type="Proteomes" id="UP001199044"/>
    </source>
</evidence>
<accession>A0ABS7YQP8</accession>
<dbReference type="EMBL" id="JAIWIU010000139">
    <property type="protein sequence ID" value="MCA2018002.1"/>
    <property type="molecule type" value="Genomic_DNA"/>
</dbReference>
<sequence length="304" mass="35324">MAIIEKAPLTKLNGRTVPVERRKEVRIAKEGSDIDQSSRAVTYKIAVDKQEIERAFTLVWDNYVEAGLQKDNHQGIRFTKYHLLPDTRIFIANFHDELEMGTPSHFKESTNVVGTVSIIFDSPMGLPMEEFCGDQINNIREEGGKVAEVTAFALNPNYTKYKVFLHLFKLLFQFAELKGVTDLCCSVAERHCRFYQKICLFEPLGELVPYSAAYKRRVQGHRLNIAQANSKAEEFYSGREFDADLHRFFFTENYNRKKGEGRPLSSELLQYFLAERTDYLRSLDEKDLSLLRDEYQRLDQEFPF</sequence>
<name>A0ABS7YQP8_9VIBR</name>
<reference evidence="3" key="1">
    <citation type="submission" date="2023-07" db="EMBL/GenBank/DDBJ databases">
        <title>Molecular identification of indigenous halophilic bacteria isolated from red sea cost, biodegradation of synthetic dyes and assessment of degraded metabolite toxicity.</title>
        <authorList>
            <person name="Chaieb K."/>
            <person name="Altayb H.N."/>
        </authorList>
    </citation>
    <scope>NUCLEOTIDE SEQUENCE [LARGE SCALE GENOMIC DNA]</scope>
    <source>
        <strain evidence="3">K20</strain>
    </source>
</reference>
<dbReference type="RefSeq" id="WP_225251562.1">
    <property type="nucleotide sequence ID" value="NZ_JAIWIU010000139.1"/>
</dbReference>
<dbReference type="Proteomes" id="UP001199044">
    <property type="component" value="Unassembled WGS sequence"/>
</dbReference>
<gene>
    <name evidence="2" type="ORF">LDJ79_17915</name>
</gene>
<proteinExistence type="predicted"/>
<dbReference type="Gene3D" id="3.40.630.30">
    <property type="match status" value="1"/>
</dbReference>
<protein>
    <recommendedName>
        <fullName evidence="1">N-acyl amino acid synthase FeeM catalytic core domain-containing protein</fullName>
    </recommendedName>
</protein>
<dbReference type="SUPFAM" id="SSF55729">
    <property type="entry name" value="Acyl-CoA N-acyltransferases (Nat)"/>
    <property type="match status" value="1"/>
</dbReference>
<dbReference type="InterPro" id="IPR016181">
    <property type="entry name" value="Acyl_CoA_acyltransferase"/>
</dbReference>
<evidence type="ECO:0000313" key="2">
    <source>
        <dbReference type="EMBL" id="MCA2018002.1"/>
    </source>
</evidence>
<evidence type="ECO:0000259" key="1">
    <source>
        <dbReference type="Pfam" id="PF21926"/>
    </source>
</evidence>
<dbReference type="InterPro" id="IPR054597">
    <property type="entry name" value="FeeM_cat"/>
</dbReference>